<dbReference type="EMBL" id="BMKI01000018">
    <property type="protein sequence ID" value="GGD04458.1"/>
    <property type="molecule type" value="Genomic_DNA"/>
</dbReference>
<evidence type="ECO:0000313" key="2">
    <source>
        <dbReference type="EMBL" id="GGD04458.1"/>
    </source>
</evidence>
<evidence type="ECO:0000313" key="3">
    <source>
        <dbReference type="Proteomes" id="UP000630615"/>
    </source>
</evidence>
<dbReference type="RefSeq" id="WP_088271930.1">
    <property type="nucleotide sequence ID" value="NZ_BMKI01000018.1"/>
</dbReference>
<protein>
    <submittedName>
        <fullName evidence="2">Uncharacterized protein</fullName>
    </submittedName>
</protein>
<keyword evidence="1" id="KW-1133">Transmembrane helix</keyword>
<dbReference type="Proteomes" id="UP000630615">
    <property type="component" value="Unassembled WGS sequence"/>
</dbReference>
<evidence type="ECO:0000256" key="1">
    <source>
        <dbReference type="SAM" id="Phobius"/>
    </source>
</evidence>
<name>A0ABQ1PV78_9ENTE</name>
<organism evidence="2 3">
    <name type="scientific">Enterococcus wangshanyuanii</name>
    <dbReference type="NCBI Taxonomy" id="2005703"/>
    <lineage>
        <taxon>Bacteria</taxon>
        <taxon>Bacillati</taxon>
        <taxon>Bacillota</taxon>
        <taxon>Bacilli</taxon>
        <taxon>Lactobacillales</taxon>
        <taxon>Enterococcaceae</taxon>
        <taxon>Enterococcus</taxon>
    </lineage>
</organism>
<keyword evidence="1" id="KW-0472">Membrane</keyword>
<gene>
    <name evidence="2" type="ORF">GCM10011573_37450</name>
</gene>
<sequence length="81" mass="9308">MKEKESNLKRKITKIIGIILFALVVIVTVALDLNERDFRALALCSLLIFGMVWSEQYETIIAIIGFIVLLLLLWFGSHVRF</sequence>
<feature type="transmembrane region" description="Helical" evidence="1">
    <location>
        <begin position="60"/>
        <end position="77"/>
    </location>
</feature>
<keyword evidence="1" id="KW-0812">Transmembrane</keyword>
<comment type="caution">
    <text evidence="2">The sequence shown here is derived from an EMBL/GenBank/DDBJ whole genome shotgun (WGS) entry which is preliminary data.</text>
</comment>
<reference evidence="3" key="1">
    <citation type="journal article" date="2019" name="Int. J. Syst. Evol. Microbiol.">
        <title>The Global Catalogue of Microorganisms (GCM) 10K type strain sequencing project: providing services to taxonomists for standard genome sequencing and annotation.</title>
        <authorList>
            <consortium name="The Broad Institute Genomics Platform"/>
            <consortium name="The Broad Institute Genome Sequencing Center for Infectious Disease"/>
            <person name="Wu L."/>
            <person name="Ma J."/>
        </authorList>
    </citation>
    <scope>NUCLEOTIDE SEQUENCE [LARGE SCALE GENOMIC DNA]</scope>
    <source>
        <strain evidence="3">CGMCC 1.15942</strain>
    </source>
</reference>
<accession>A0ABQ1PV78</accession>
<proteinExistence type="predicted"/>
<feature type="transmembrane region" description="Helical" evidence="1">
    <location>
        <begin position="12"/>
        <end position="31"/>
    </location>
</feature>
<keyword evidence="3" id="KW-1185">Reference proteome</keyword>